<sequence length="129" mass="14386">MNGFDSKVTLLLALLWTGGVAAEECSTDLCWSAMPVVCISSEQGGGCEAELAIAWSSPEPVDLCLYLADELLTCWPSQQRGQWRASLQWPEQAMLSLRSAEHIVAYETLKTVSRQPKRRRRLVAPWSVF</sequence>
<dbReference type="Pfam" id="PF11456">
    <property type="entry name" value="DUF3019"/>
    <property type="match status" value="1"/>
</dbReference>
<dbReference type="RefSeq" id="WP_305893313.1">
    <property type="nucleotide sequence ID" value="NZ_JAUZVZ010000008.1"/>
</dbReference>
<protein>
    <submittedName>
        <fullName evidence="1">DUF3019 domain-containing protein</fullName>
    </submittedName>
</protein>
<reference evidence="1 2" key="1">
    <citation type="submission" date="2023-08" db="EMBL/GenBank/DDBJ databases">
        <authorList>
            <person name="Joshi A."/>
            <person name="Thite S."/>
        </authorList>
    </citation>
    <scope>NUCLEOTIDE SEQUENCE [LARGE SCALE GENOMIC DNA]</scope>
    <source>
        <strain evidence="1 2">AC40</strain>
    </source>
</reference>
<keyword evidence="2" id="KW-1185">Reference proteome</keyword>
<dbReference type="Proteomes" id="UP001231616">
    <property type="component" value="Unassembled WGS sequence"/>
</dbReference>
<dbReference type="EMBL" id="JAUZVZ010000008">
    <property type="protein sequence ID" value="MDP4536052.1"/>
    <property type="molecule type" value="Genomic_DNA"/>
</dbReference>
<dbReference type="InterPro" id="IPR021559">
    <property type="entry name" value="DUF3019"/>
</dbReference>
<name>A0ABT9GYD3_9GAMM</name>
<gene>
    <name evidence="1" type="ORF">Q3O60_07630</name>
</gene>
<proteinExistence type="predicted"/>
<evidence type="ECO:0000313" key="2">
    <source>
        <dbReference type="Proteomes" id="UP001231616"/>
    </source>
</evidence>
<organism evidence="1 2">
    <name type="scientific">Alkalimonas collagenimarina</name>
    <dbReference type="NCBI Taxonomy" id="400390"/>
    <lineage>
        <taxon>Bacteria</taxon>
        <taxon>Pseudomonadati</taxon>
        <taxon>Pseudomonadota</taxon>
        <taxon>Gammaproteobacteria</taxon>
        <taxon>Alkalimonas</taxon>
    </lineage>
</organism>
<evidence type="ECO:0000313" key="1">
    <source>
        <dbReference type="EMBL" id="MDP4536052.1"/>
    </source>
</evidence>
<comment type="caution">
    <text evidence="1">The sequence shown here is derived from an EMBL/GenBank/DDBJ whole genome shotgun (WGS) entry which is preliminary data.</text>
</comment>
<accession>A0ABT9GYD3</accession>